<evidence type="ECO:0000313" key="2">
    <source>
        <dbReference type="Proteomes" id="UP001054821"/>
    </source>
</evidence>
<comment type="caution">
    <text evidence="1">The sequence shown here is derived from an EMBL/GenBank/DDBJ whole genome shotgun (WGS) entry which is preliminary data.</text>
</comment>
<organism evidence="1 2">
    <name type="scientific">Prunus dulcis</name>
    <name type="common">Almond</name>
    <name type="synonym">Amygdalus dulcis</name>
    <dbReference type="NCBI Taxonomy" id="3755"/>
    <lineage>
        <taxon>Eukaryota</taxon>
        <taxon>Viridiplantae</taxon>
        <taxon>Streptophyta</taxon>
        <taxon>Embryophyta</taxon>
        <taxon>Tracheophyta</taxon>
        <taxon>Spermatophyta</taxon>
        <taxon>Magnoliopsida</taxon>
        <taxon>eudicotyledons</taxon>
        <taxon>Gunneridae</taxon>
        <taxon>Pentapetalae</taxon>
        <taxon>rosids</taxon>
        <taxon>fabids</taxon>
        <taxon>Rosales</taxon>
        <taxon>Rosaceae</taxon>
        <taxon>Amygdaloideae</taxon>
        <taxon>Amygdaleae</taxon>
        <taxon>Prunus</taxon>
    </lineage>
</organism>
<name>A0AAD4WSJ7_PRUDU</name>
<dbReference type="AlphaFoldDB" id="A0AAD4WSJ7"/>
<gene>
    <name evidence="1" type="ORF">L3X38_015371</name>
</gene>
<keyword evidence="2" id="KW-1185">Reference proteome</keyword>
<accession>A0AAD4WSJ7</accession>
<reference evidence="1 2" key="1">
    <citation type="journal article" date="2022" name="G3 (Bethesda)">
        <title>Whole-genome sequence and methylome profiling of the almond [Prunus dulcis (Mill.) D.A. Webb] cultivar 'Nonpareil'.</title>
        <authorList>
            <person name="D'Amico-Willman K.M."/>
            <person name="Ouma W.Z."/>
            <person name="Meulia T."/>
            <person name="Sideli G.M."/>
            <person name="Gradziel T.M."/>
            <person name="Fresnedo-Ramirez J."/>
        </authorList>
    </citation>
    <scope>NUCLEOTIDE SEQUENCE [LARGE SCALE GENOMIC DNA]</scope>
    <source>
        <strain evidence="1">Clone GOH B32 T37-40</strain>
    </source>
</reference>
<proteinExistence type="predicted"/>
<evidence type="ECO:0000313" key="1">
    <source>
        <dbReference type="EMBL" id="KAI5347492.1"/>
    </source>
</evidence>
<dbReference type="Proteomes" id="UP001054821">
    <property type="component" value="Chromosome 2"/>
</dbReference>
<dbReference type="EMBL" id="JAJFAZ020000002">
    <property type="protein sequence ID" value="KAI5347492.1"/>
    <property type="molecule type" value="Genomic_DNA"/>
</dbReference>
<sequence>MTGVRTTTQAVLGRSSILCYFRTTIGIRKV</sequence>
<protein>
    <submittedName>
        <fullName evidence="1">Uncharacterized protein</fullName>
    </submittedName>
</protein>